<dbReference type="Pfam" id="PF10737">
    <property type="entry name" value="GerPC"/>
    <property type="match status" value="1"/>
</dbReference>
<name>A0A7D3XL39_9BACL</name>
<protein>
    <recommendedName>
        <fullName evidence="4">Spore germination protein GerPC</fullName>
    </recommendedName>
</protein>
<dbReference type="InterPro" id="IPR019673">
    <property type="entry name" value="Spore_germination_GerPC"/>
</dbReference>
<dbReference type="EMBL" id="CP048104">
    <property type="protein sequence ID" value="QKG83449.1"/>
    <property type="molecule type" value="Genomic_DNA"/>
</dbReference>
<dbReference type="RefSeq" id="WP_173220200.1">
    <property type="nucleotide sequence ID" value="NZ_CP048104.1"/>
</dbReference>
<dbReference type="KEGG" id="kpul:GXN76_02475"/>
<feature type="compositionally biased region" description="Acidic residues" evidence="1">
    <location>
        <begin position="96"/>
        <end position="111"/>
    </location>
</feature>
<evidence type="ECO:0000313" key="2">
    <source>
        <dbReference type="EMBL" id="QKG83449.1"/>
    </source>
</evidence>
<sequence>MYAYLWDRLNQLQQEIDTLRQENEAFSKKLAELEPLRIERIEYKVQELHVETLSGTLDIGMTVKGDEKSIARIIEQMKQDNPALFQFGEKKGVEKEDPETADIENDEEESQSGDYSDHSQA</sequence>
<dbReference type="Proteomes" id="UP000503088">
    <property type="component" value="Chromosome"/>
</dbReference>
<keyword evidence="3" id="KW-1185">Reference proteome</keyword>
<gene>
    <name evidence="2" type="ORF">GXN76_02475</name>
</gene>
<evidence type="ECO:0000256" key="1">
    <source>
        <dbReference type="SAM" id="MobiDB-lite"/>
    </source>
</evidence>
<organism evidence="2 3">
    <name type="scientific">Kroppenstedtia pulmonis</name>
    <dbReference type="NCBI Taxonomy" id="1380685"/>
    <lineage>
        <taxon>Bacteria</taxon>
        <taxon>Bacillati</taxon>
        <taxon>Bacillota</taxon>
        <taxon>Bacilli</taxon>
        <taxon>Bacillales</taxon>
        <taxon>Thermoactinomycetaceae</taxon>
        <taxon>Kroppenstedtia</taxon>
    </lineage>
</organism>
<accession>A0A7D3XL39</accession>
<proteinExistence type="predicted"/>
<evidence type="ECO:0000313" key="3">
    <source>
        <dbReference type="Proteomes" id="UP000503088"/>
    </source>
</evidence>
<feature type="region of interest" description="Disordered" evidence="1">
    <location>
        <begin position="85"/>
        <end position="121"/>
    </location>
</feature>
<dbReference type="AlphaFoldDB" id="A0A7D3XL39"/>
<evidence type="ECO:0008006" key="4">
    <source>
        <dbReference type="Google" id="ProtNLM"/>
    </source>
</evidence>
<reference evidence="2 3" key="1">
    <citation type="submission" date="2020-01" db="EMBL/GenBank/DDBJ databases">
        <authorList>
            <person name="Gulvik C.A."/>
            <person name="Batra D.G."/>
        </authorList>
    </citation>
    <scope>NUCLEOTIDE SEQUENCE [LARGE SCALE GENOMIC DNA]</scope>
    <source>
        <strain evidence="2 3">W9323</strain>
    </source>
</reference>